<evidence type="ECO:0000313" key="2">
    <source>
        <dbReference type="EMBL" id="GIY84887.1"/>
    </source>
</evidence>
<name>A0AAV4WQM9_9ARAC</name>
<feature type="region of interest" description="Disordered" evidence="1">
    <location>
        <begin position="65"/>
        <end position="90"/>
    </location>
</feature>
<dbReference type="AlphaFoldDB" id="A0AAV4WQM9"/>
<proteinExistence type="predicted"/>
<dbReference type="EMBL" id="BPLQ01014979">
    <property type="protein sequence ID" value="GIY84887.1"/>
    <property type="molecule type" value="Genomic_DNA"/>
</dbReference>
<protein>
    <submittedName>
        <fullName evidence="2">Uncharacterized protein</fullName>
    </submittedName>
</protein>
<accession>A0AAV4WQM9</accession>
<evidence type="ECO:0000256" key="1">
    <source>
        <dbReference type="SAM" id="MobiDB-lite"/>
    </source>
</evidence>
<feature type="compositionally biased region" description="Polar residues" evidence="1">
    <location>
        <begin position="78"/>
        <end position="90"/>
    </location>
</feature>
<dbReference type="Proteomes" id="UP001054837">
    <property type="component" value="Unassembled WGS sequence"/>
</dbReference>
<sequence>MWILRRLFSPLCKTFFPNVLPPSETQKISFRNPFRFRWDHGENKFFEVFFFSPRLHEISFLKPRRSSVGKPSKKINTEEQFPDQSRGSSDANLISALGLLQKQ</sequence>
<comment type="caution">
    <text evidence="2">The sequence shown here is derived from an EMBL/GenBank/DDBJ whole genome shotgun (WGS) entry which is preliminary data.</text>
</comment>
<keyword evidence="3" id="KW-1185">Reference proteome</keyword>
<reference evidence="2 3" key="1">
    <citation type="submission" date="2021-06" db="EMBL/GenBank/DDBJ databases">
        <title>Caerostris darwini draft genome.</title>
        <authorList>
            <person name="Kono N."/>
            <person name="Arakawa K."/>
        </authorList>
    </citation>
    <scope>NUCLEOTIDE SEQUENCE [LARGE SCALE GENOMIC DNA]</scope>
</reference>
<organism evidence="2 3">
    <name type="scientific">Caerostris darwini</name>
    <dbReference type="NCBI Taxonomy" id="1538125"/>
    <lineage>
        <taxon>Eukaryota</taxon>
        <taxon>Metazoa</taxon>
        <taxon>Ecdysozoa</taxon>
        <taxon>Arthropoda</taxon>
        <taxon>Chelicerata</taxon>
        <taxon>Arachnida</taxon>
        <taxon>Araneae</taxon>
        <taxon>Araneomorphae</taxon>
        <taxon>Entelegynae</taxon>
        <taxon>Araneoidea</taxon>
        <taxon>Araneidae</taxon>
        <taxon>Caerostris</taxon>
    </lineage>
</organism>
<gene>
    <name evidence="2" type="ORF">CDAR_397301</name>
</gene>
<evidence type="ECO:0000313" key="3">
    <source>
        <dbReference type="Proteomes" id="UP001054837"/>
    </source>
</evidence>